<dbReference type="GO" id="GO:0016477">
    <property type="term" value="P:cell migration"/>
    <property type="evidence" value="ECO:0007669"/>
    <property type="project" value="TreeGrafter"/>
</dbReference>
<dbReference type="GO" id="GO:0005576">
    <property type="term" value="C:extracellular region"/>
    <property type="evidence" value="ECO:0007669"/>
    <property type="project" value="TreeGrafter"/>
</dbReference>
<dbReference type="GO" id="GO:0005886">
    <property type="term" value="C:plasma membrane"/>
    <property type="evidence" value="ECO:0007669"/>
    <property type="project" value="UniProtKB-SubCell"/>
</dbReference>
<name>A0AAW2IIQ5_9NEOP</name>
<feature type="compositionally biased region" description="Basic and acidic residues" evidence="13">
    <location>
        <begin position="517"/>
        <end position="537"/>
    </location>
</feature>
<organism evidence="15">
    <name type="scientific">Menopon gallinae</name>
    <name type="common">poultry shaft louse</name>
    <dbReference type="NCBI Taxonomy" id="328185"/>
    <lineage>
        <taxon>Eukaryota</taxon>
        <taxon>Metazoa</taxon>
        <taxon>Ecdysozoa</taxon>
        <taxon>Arthropoda</taxon>
        <taxon>Hexapoda</taxon>
        <taxon>Insecta</taxon>
        <taxon>Pterygota</taxon>
        <taxon>Neoptera</taxon>
        <taxon>Paraneoptera</taxon>
        <taxon>Psocodea</taxon>
        <taxon>Troctomorpha</taxon>
        <taxon>Phthiraptera</taxon>
        <taxon>Amblycera</taxon>
        <taxon>Menoponidae</taxon>
        <taxon>Menopon</taxon>
    </lineage>
</organism>
<comment type="function">
    <text evidence="12">Cell surface proteoglycan.</text>
</comment>
<comment type="caution">
    <text evidence="15">The sequence shown here is derived from an EMBL/GenBank/DDBJ whole genome shotgun (WGS) entry which is preliminary data.</text>
</comment>
<dbReference type="GO" id="GO:1905475">
    <property type="term" value="P:regulation of protein localization to membrane"/>
    <property type="evidence" value="ECO:0007669"/>
    <property type="project" value="TreeGrafter"/>
</dbReference>
<evidence type="ECO:0000256" key="12">
    <source>
        <dbReference type="RuleBase" id="RU003519"/>
    </source>
</evidence>
<proteinExistence type="inferred from homology"/>
<keyword evidence="7 12" id="KW-0472">Membrane</keyword>
<dbReference type="GO" id="GO:0098552">
    <property type="term" value="C:side of membrane"/>
    <property type="evidence" value="ECO:0007669"/>
    <property type="project" value="UniProtKB-KW"/>
</dbReference>
<feature type="compositionally biased region" description="Polar residues" evidence="13">
    <location>
        <begin position="559"/>
        <end position="569"/>
    </location>
</feature>
<gene>
    <name evidence="15" type="ORF">PYX00_002594</name>
</gene>
<dbReference type="PANTHER" id="PTHR10822">
    <property type="entry name" value="GLYPICAN"/>
    <property type="match status" value="1"/>
</dbReference>
<evidence type="ECO:0000256" key="3">
    <source>
        <dbReference type="ARBA" id="ARBA00022475"/>
    </source>
</evidence>
<dbReference type="GO" id="GO:0009986">
    <property type="term" value="C:cell surface"/>
    <property type="evidence" value="ECO:0007669"/>
    <property type="project" value="TreeGrafter"/>
</dbReference>
<dbReference type="GO" id="GO:0045202">
    <property type="term" value="C:synapse"/>
    <property type="evidence" value="ECO:0007669"/>
    <property type="project" value="TreeGrafter"/>
</dbReference>
<evidence type="ECO:0008006" key="16">
    <source>
        <dbReference type="Google" id="ProtNLM"/>
    </source>
</evidence>
<reference evidence="15" key="1">
    <citation type="journal article" date="2024" name="Gigascience">
        <title>Chromosome-level genome of the poultry shaft louse Menopon gallinae provides insight into the host-switching and adaptive evolution of parasitic lice.</title>
        <authorList>
            <person name="Xu Y."/>
            <person name="Ma L."/>
            <person name="Liu S."/>
            <person name="Liang Y."/>
            <person name="Liu Q."/>
            <person name="He Z."/>
            <person name="Tian L."/>
            <person name="Duan Y."/>
            <person name="Cai W."/>
            <person name="Li H."/>
            <person name="Song F."/>
        </authorList>
    </citation>
    <scope>NUCLEOTIDE SEQUENCE</scope>
    <source>
        <strain evidence="15">Cailab_2023a</strain>
    </source>
</reference>
<evidence type="ECO:0000256" key="6">
    <source>
        <dbReference type="ARBA" id="ARBA00022974"/>
    </source>
</evidence>
<evidence type="ECO:0000256" key="5">
    <source>
        <dbReference type="ARBA" id="ARBA00022729"/>
    </source>
</evidence>
<evidence type="ECO:0000256" key="13">
    <source>
        <dbReference type="SAM" id="MobiDB-lite"/>
    </source>
</evidence>
<keyword evidence="9 12" id="KW-0357">Heparan sulfate</keyword>
<evidence type="ECO:0000256" key="10">
    <source>
        <dbReference type="ARBA" id="ARBA00023288"/>
    </source>
</evidence>
<evidence type="ECO:0000256" key="7">
    <source>
        <dbReference type="ARBA" id="ARBA00023136"/>
    </source>
</evidence>
<keyword evidence="3" id="KW-1003">Cell membrane</keyword>
<sequence length="624" mass="70295">MIVVQRDQGLTTSQQRTRNHFNLLILVWTLIAMIVFSCISGTGGSDLSCNKLKSFLENRKYMDNQLPWEPLTDGHLRICTKDSKTCCPEEAEKFLATESRKTYDRAVTGAISQLSSILSNRSKRFDSFFKTLLSESKRDFDKMFKKTYGIIYEQNSYVFTDLFEKLETYYISGQVDLEKAMENFFNTLYQKMFTVLNAQYQFNDKYLVCIGHHMGALKPFGDVPQKLSVQIKRSFVATRTFAQALNLARDIVDNMQNIGAAGDCNYAHTRMSHCQACKNMPELKPCSNYCLNVMKGCLAHHLELDPEWNNFVDAMDKVSDRLLGPFNIEVVVEPINIKISEAIMNFQENAHEVSEKVFSGCGRLHLGRRSRRETRELELETYQFGKEDGKQPQSQQQPSLEKLIRDIRQKVKDSKSFWSNLPYQICNEAAASKDGTCWNGTAFGRYTKRIANGGSNGQQGNPEVFVDLTRSKTILKEQIYNLKIVSGKLKNAYNGFDVEWIDIEDSSPIENGSGEGSGRDSLEPDGSGDGKRISHDYDDTEDGEDDDGDRSVYAPKKPVSNNDESNVIPKSSDDVSAGTGTGTDVYSSGSSPDLRSQITLMKAVASYLFPICVVWIGGLLSDWL</sequence>
<feature type="compositionally biased region" description="Acidic residues" evidence="13">
    <location>
        <begin position="538"/>
        <end position="548"/>
    </location>
</feature>
<evidence type="ECO:0000256" key="11">
    <source>
        <dbReference type="RuleBase" id="RU003518"/>
    </source>
</evidence>
<keyword evidence="8" id="KW-0325">Glycoprotein</keyword>
<evidence type="ECO:0000256" key="2">
    <source>
        <dbReference type="ARBA" id="ARBA00010260"/>
    </source>
</evidence>
<evidence type="ECO:0000256" key="4">
    <source>
        <dbReference type="ARBA" id="ARBA00022622"/>
    </source>
</evidence>
<accession>A0AAW2IIQ5</accession>
<dbReference type="EMBL" id="JARGDH010000001">
    <property type="protein sequence ID" value="KAL0281681.1"/>
    <property type="molecule type" value="Genomic_DNA"/>
</dbReference>
<evidence type="ECO:0000313" key="15">
    <source>
        <dbReference type="EMBL" id="KAL0281681.1"/>
    </source>
</evidence>
<dbReference type="PANTHER" id="PTHR10822:SF30">
    <property type="entry name" value="DALLY-LIKE, ISOFORM A"/>
    <property type="match status" value="1"/>
</dbReference>
<feature type="compositionally biased region" description="Polar residues" evidence="13">
    <location>
        <begin position="582"/>
        <end position="592"/>
    </location>
</feature>
<evidence type="ECO:0000256" key="8">
    <source>
        <dbReference type="ARBA" id="ARBA00023180"/>
    </source>
</evidence>
<keyword evidence="4 12" id="KW-0336">GPI-anchor</keyword>
<feature type="transmembrane region" description="Helical" evidence="14">
    <location>
        <begin position="21"/>
        <end position="43"/>
    </location>
</feature>
<dbReference type="InterPro" id="IPR001863">
    <property type="entry name" value="Glypican"/>
</dbReference>
<keyword evidence="6 12" id="KW-0654">Proteoglycan</keyword>
<keyword evidence="14" id="KW-1133">Transmembrane helix</keyword>
<comment type="subcellular location">
    <subcellularLocation>
        <location evidence="1 12">Cell membrane</location>
        <topology evidence="1 12">Lipid-anchor</topology>
        <topology evidence="1 12">GPI-anchor</topology>
    </subcellularLocation>
</comment>
<keyword evidence="10 12" id="KW-0449">Lipoprotein</keyword>
<evidence type="ECO:0000256" key="14">
    <source>
        <dbReference type="SAM" id="Phobius"/>
    </source>
</evidence>
<dbReference type="GO" id="GO:0009966">
    <property type="term" value="P:regulation of signal transduction"/>
    <property type="evidence" value="ECO:0007669"/>
    <property type="project" value="InterPro"/>
</dbReference>
<feature type="region of interest" description="Disordered" evidence="13">
    <location>
        <begin position="506"/>
        <end position="592"/>
    </location>
</feature>
<dbReference type="Pfam" id="PF01153">
    <property type="entry name" value="Glypican"/>
    <property type="match status" value="1"/>
</dbReference>
<comment type="similarity">
    <text evidence="2 11">Belongs to the glypican family.</text>
</comment>
<keyword evidence="5" id="KW-0732">Signal</keyword>
<dbReference type="AlphaFoldDB" id="A0AAW2IIQ5"/>
<evidence type="ECO:0000256" key="9">
    <source>
        <dbReference type="ARBA" id="ARBA00023207"/>
    </source>
</evidence>
<protein>
    <recommendedName>
        <fullName evidence="16">Glypican-6</fullName>
    </recommendedName>
</protein>
<keyword evidence="14" id="KW-0812">Transmembrane</keyword>
<evidence type="ECO:0000256" key="1">
    <source>
        <dbReference type="ARBA" id="ARBA00004609"/>
    </source>
</evidence>